<gene>
    <name evidence="2" type="ORF">ISN45_Aa08g004070</name>
</gene>
<dbReference type="PANTHER" id="PTHR31900:SF25">
    <property type="entry name" value="FBD DOMAIN-CONTAINING PROTEIN"/>
    <property type="match status" value="1"/>
</dbReference>
<dbReference type="SMART" id="SM00256">
    <property type="entry name" value="FBOX"/>
    <property type="match status" value="1"/>
</dbReference>
<dbReference type="InterPro" id="IPR053781">
    <property type="entry name" value="F-box_AtFBL13-like"/>
</dbReference>
<keyword evidence="3" id="KW-1185">Reference proteome</keyword>
<dbReference type="SMART" id="SM00579">
    <property type="entry name" value="FBD"/>
    <property type="match status" value="1"/>
</dbReference>
<dbReference type="InterPro" id="IPR006566">
    <property type="entry name" value="FBD"/>
</dbReference>
<dbReference type="PANTHER" id="PTHR31900">
    <property type="entry name" value="F-BOX/RNI SUPERFAMILY PROTEIN-RELATED"/>
    <property type="match status" value="1"/>
</dbReference>
<protein>
    <submittedName>
        <fullName evidence="2">F-box domain</fullName>
    </submittedName>
</protein>
<dbReference type="PROSITE" id="PS50181">
    <property type="entry name" value="FBOX"/>
    <property type="match status" value="1"/>
</dbReference>
<dbReference type="CDD" id="cd22160">
    <property type="entry name" value="F-box_AtFBL13-like"/>
    <property type="match status" value="1"/>
</dbReference>
<dbReference type="Pfam" id="PF00646">
    <property type="entry name" value="F-box"/>
    <property type="match status" value="1"/>
</dbReference>
<evidence type="ECO:0000313" key="3">
    <source>
        <dbReference type="Proteomes" id="UP000694240"/>
    </source>
</evidence>
<name>A0A8T1XJH5_9BRAS</name>
<dbReference type="Pfam" id="PF08387">
    <property type="entry name" value="FBD"/>
    <property type="match status" value="1"/>
</dbReference>
<feature type="non-terminal residue" evidence="2">
    <location>
        <position position="1"/>
    </location>
</feature>
<dbReference type="Proteomes" id="UP000694240">
    <property type="component" value="Chromosome 13"/>
</dbReference>
<sequence length="461" mass="51813">MEESVKRRAGSSNAREDLISKLPDALISHILSYLPTKEAVSTSVLSKRWKTVWLLIPGLDLNSSAFPDYNAFVCFMEKFLDFCKIENSCLYKLKLSIRKKDENDNKSCVTRWIDFVAKRKPKHLDVECLLWKSESLEVMPLSVYISKTLLYLRLHGVMLGNVETISLPCLKTMHLEQNVYANETCLEFLISSCPVLEDLSIARTVSDNVTVLRVFSKTLTSLSVAFDYSEHRRGILGFNSLDSGVLIDAPRLKYLKFRNELSRSKIVSNLDSLAKVEIVGLFAIGKPSNQVARNFFIGISRVKDMIISDLAMRLICSYLKEESSHQFCNLSCFEAEISGSRGISTLSMFLDSCPNLKSIVLVIDCRNLEDFYTHSTSVTFLSAPQCLLSSLKFVEIKISRFGGVMSLGIGVARYFVENSVVLKKLVVHSSRPMCEKSLVALENLLVLPRPSSMCQIVSVVD</sequence>
<accession>A0A8T1XJH5</accession>
<evidence type="ECO:0000259" key="1">
    <source>
        <dbReference type="PROSITE" id="PS50181"/>
    </source>
</evidence>
<dbReference type="InterPro" id="IPR001810">
    <property type="entry name" value="F-box_dom"/>
</dbReference>
<organism evidence="2 3">
    <name type="scientific">Arabidopsis thaliana x Arabidopsis arenosa</name>
    <dbReference type="NCBI Taxonomy" id="1240361"/>
    <lineage>
        <taxon>Eukaryota</taxon>
        <taxon>Viridiplantae</taxon>
        <taxon>Streptophyta</taxon>
        <taxon>Embryophyta</taxon>
        <taxon>Tracheophyta</taxon>
        <taxon>Spermatophyta</taxon>
        <taxon>Magnoliopsida</taxon>
        <taxon>eudicotyledons</taxon>
        <taxon>Gunneridae</taxon>
        <taxon>Pentapetalae</taxon>
        <taxon>rosids</taxon>
        <taxon>malvids</taxon>
        <taxon>Brassicales</taxon>
        <taxon>Brassicaceae</taxon>
        <taxon>Camelineae</taxon>
        <taxon>Arabidopsis</taxon>
    </lineage>
</organism>
<proteinExistence type="predicted"/>
<dbReference type="InterPro" id="IPR055411">
    <property type="entry name" value="LRR_FXL15/At3g58940/PEG3-like"/>
</dbReference>
<evidence type="ECO:0000313" key="2">
    <source>
        <dbReference type="EMBL" id="KAG7532749.1"/>
    </source>
</evidence>
<dbReference type="AlphaFoldDB" id="A0A8T1XJH5"/>
<dbReference type="EMBL" id="JAEFBK010000013">
    <property type="protein sequence ID" value="KAG7532749.1"/>
    <property type="molecule type" value="Genomic_DNA"/>
</dbReference>
<feature type="domain" description="F-box" evidence="1">
    <location>
        <begin position="16"/>
        <end position="52"/>
    </location>
</feature>
<reference evidence="2 3" key="1">
    <citation type="submission" date="2020-12" db="EMBL/GenBank/DDBJ databases">
        <title>Concerted genomic and epigenomic changes stabilize Arabidopsis allopolyploids.</title>
        <authorList>
            <person name="Chen Z."/>
        </authorList>
    </citation>
    <scope>NUCLEOTIDE SEQUENCE [LARGE SCALE GENOMIC DNA]</scope>
    <source>
        <strain evidence="2">Allo738</strain>
        <tissue evidence="2">Leaf</tissue>
    </source>
</reference>
<comment type="caution">
    <text evidence="2">The sequence shown here is derived from an EMBL/GenBank/DDBJ whole genome shotgun (WGS) entry which is preliminary data.</text>
</comment>
<dbReference type="InterPro" id="IPR050232">
    <property type="entry name" value="FBL13/AtMIF1-like"/>
</dbReference>
<dbReference type="Pfam" id="PF24758">
    <property type="entry name" value="LRR_At5g56370"/>
    <property type="match status" value="1"/>
</dbReference>